<dbReference type="Pfam" id="PF03439">
    <property type="entry name" value="Spt5-NGN"/>
    <property type="match status" value="1"/>
</dbReference>
<dbReference type="GO" id="GO:0003729">
    <property type="term" value="F:mRNA binding"/>
    <property type="evidence" value="ECO:0007669"/>
    <property type="project" value="TreeGrafter"/>
</dbReference>
<feature type="region of interest" description="Disordered" evidence="5">
    <location>
        <begin position="632"/>
        <end position="656"/>
    </location>
</feature>
<dbReference type="InterPro" id="IPR005100">
    <property type="entry name" value="NGN-domain"/>
</dbReference>
<dbReference type="OrthoDB" id="3048815at2759"/>
<reference evidence="8" key="1">
    <citation type="submission" date="2014-04" db="EMBL/GenBank/DDBJ databases">
        <title>Evolutionary Origins and Diversification of the Mycorrhizal Mutualists.</title>
        <authorList>
            <consortium name="DOE Joint Genome Institute"/>
            <consortium name="Mycorrhizal Genomics Consortium"/>
            <person name="Kohler A."/>
            <person name="Kuo A."/>
            <person name="Nagy L.G."/>
            <person name="Floudas D."/>
            <person name="Copeland A."/>
            <person name="Barry K.W."/>
            <person name="Cichocki N."/>
            <person name="Veneault-Fourrey C."/>
            <person name="LaButti K."/>
            <person name="Lindquist E.A."/>
            <person name="Lipzen A."/>
            <person name="Lundell T."/>
            <person name="Morin E."/>
            <person name="Murat C."/>
            <person name="Riley R."/>
            <person name="Ohm R."/>
            <person name="Sun H."/>
            <person name="Tunlid A."/>
            <person name="Henrissat B."/>
            <person name="Grigoriev I.V."/>
            <person name="Hibbett D.S."/>
            <person name="Martin F."/>
        </authorList>
    </citation>
    <scope>NUCLEOTIDE SEQUENCE [LARGE SCALE GENOMIC DNA]</scope>
    <source>
        <strain evidence="8">FD-334 SS-4</strain>
    </source>
</reference>
<feature type="region of interest" description="Disordered" evidence="5">
    <location>
        <begin position="20"/>
        <end position="50"/>
    </location>
</feature>
<evidence type="ECO:0000256" key="2">
    <source>
        <dbReference type="ARBA" id="ARBA00024691"/>
    </source>
</evidence>
<dbReference type="EMBL" id="KN817554">
    <property type="protein sequence ID" value="KJA21887.1"/>
    <property type="molecule type" value="Genomic_DNA"/>
</dbReference>
<dbReference type="STRING" id="945553.A0A0D2L4U4"/>
<gene>
    <name evidence="7" type="ORF">HYPSUDRAFT_202581</name>
</gene>
<dbReference type="Proteomes" id="UP000054270">
    <property type="component" value="Unassembled WGS sequence"/>
</dbReference>
<keyword evidence="1" id="KW-0804">Transcription</keyword>
<name>A0A0D2L4U4_HYPSF</name>
<dbReference type="PANTHER" id="PTHR11125:SF7">
    <property type="entry name" value="TRANSCRIPTION ELONGATION FACTOR SPT5"/>
    <property type="match status" value="1"/>
</dbReference>
<evidence type="ECO:0000256" key="3">
    <source>
        <dbReference type="ARBA" id="ARBA00029865"/>
    </source>
</evidence>
<accession>A0A0D2L4U4</accession>
<dbReference type="OMA" id="HPRTRDY"/>
<protein>
    <recommendedName>
        <fullName evidence="3">Chromatin elongation factor SPT5</fullName>
    </recommendedName>
    <alternativeName>
        <fullName evidence="4">Chromatin elongation factor spt5</fullName>
    </alternativeName>
</protein>
<keyword evidence="8" id="KW-1185">Reference proteome</keyword>
<dbReference type="GO" id="GO:0032784">
    <property type="term" value="P:regulation of DNA-templated transcription elongation"/>
    <property type="evidence" value="ECO:0007669"/>
    <property type="project" value="InterPro"/>
</dbReference>
<dbReference type="PANTHER" id="PTHR11125">
    <property type="entry name" value="SUPPRESSOR OF TY 5"/>
    <property type="match status" value="1"/>
</dbReference>
<evidence type="ECO:0000313" key="8">
    <source>
        <dbReference type="Proteomes" id="UP000054270"/>
    </source>
</evidence>
<dbReference type="GO" id="GO:0006368">
    <property type="term" value="P:transcription elongation by RNA polymerase II"/>
    <property type="evidence" value="ECO:0007669"/>
    <property type="project" value="TreeGrafter"/>
</dbReference>
<dbReference type="AlphaFoldDB" id="A0A0D2L4U4"/>
<sequence length="853" mass="95265">MTETGLVQVFCVDEEGCGSAEALRERNDEDESDHNVRVGEEAPASKGRAMSCCGVEAEGKACKIEELAAMKRPQPLVRSFLDMEAMVDEAEDSDEEGDDPELQESFIQDDMDEGSVVNEDTVPFSGPEEFDSLMDSYYEDLLRRVGTRTKTYDMYTTSIEKTMETIAGVDEIARLPCADDPPMWRVKCRLGIEETLVAYLLVSAKPKHGLLSAFMPGNVHGYVYLECTMNKDLQDLLRLSPGVIVSNDSVVRAPIDISDRVDLLNLKAAHSKVVQGEWIRVTRGTYRGDSGLVQSIHNWGAEVLLIPRIPYRSPDCKGKRKMSTIPTPQKLFDAAQFSSTSSLPLKPRRDGSYTIGRLRIVHGLVMKSLTYESMTSHTFGIPGHLLSQFLSSGHPSINIADTPMPIEWHFHPGDRVNIMRSSKTGAIHAIMERKVEVDVDDEGIFMFGWQEVRKIIHLGAYVTVAAGNEKGYEGWVIELHDQWAKVAIEINSTKSQDHFNAREFHVNSLALSSAPFQMVQAPSVNDVEKFAKVFSRHPWCSAKVIITKSHHPRKGDRFQVAGVLFNQPNPSGIRLELQYLRFSAYTPFQKITVDYEDVVEETSSLPLESAYKNCTKNQSELRSLVSFAMHGAASSTPGRDTSSDNSTPAWNPSSTTPIPHFSNFTPAWNTSTKSPMGHLETPPPVTLATDVTQPEDDSSHIFFKRSLCNIDLQAIVNGGQFKNKQMVVNVVYHDSGPSIRYTKHTTSHMLQPEWVTPKYPNPQHDHGLIVVIEGEYCGKFVRRIGHQLTDSVAIVALVVVIKNTNDGAFALTENIIHLPANHLCTVFEQKTDKDRNKNLVSAIRESYRKNMYT</sequence>
<dbReference type="InterPro" id="IPR005824">
    <property type="entry name" value="KOW"/>
</dbReference>
<dbReference type="Gene3D" id="3.30.70.940">
    <property type="entry name" value="NusG, N-terminal domain"/>
    <property type="match status" value="1"/>
</dbReference>
<proteinExistence type="predicted"/>
<evidence type="ECO:0000256" key="1">
    <source>
        <dbReference type="ARBA" id="ARBA00023163"/>
    </source>
</evidence>
<organism evidence="7 8">
    <name type="scientific">Hypholoma sublateritium (strain FD-334 SS-4)</name>
    <dbReference type="NCBI Taxonomy" id="945553"/>
    <lineage>
        <taxon>Eukaryota</taxon>
        <taxon>Fungi</taxon>
        <taxon>Dikarya</taxon>
        <taxon>Basidiomycota</taxon>
        <taxon>Agaricomycotina</taxon>
        <taxon>Agaricomycetes</taxon>
        <taxon>Agaricomycetidae</taxon>
        <taxon>Agaricales</taxon>
        <taxon>Agaricineae</taxon>
        <taxon>Strophariaceae</taxon>
        <taxon>Hypholoma</taxon>
    </lineage>
</organism>
<feature type="compositionally biased region" description="Basic and acidic residues" evidence="5">
    <location>
        <begin position="22"/>
        <end position="40"/>
    </location>
</feature>
<evidence type="ECO:0000256" key="4">
    <source>
        <dbReference type="ARBA" id="ARBA00031006"/>
    </source>
</evidence>
<feature type="domain" description="KOW" evidence="6">
    <location>
        <begin position="272"/>
        <end position="299"/>
    </location>
</feature>
<dbReference type="GO" id="GO:0032044">
    <property type="term" value="C:DSIF complex"/>
    <property type="evidence" value="ECO:0007669"/>
    <property type="project" value="TreeGrafter"/>
</dbReference>
<feature type="domain" description="KOW" evidence="6">
    <location>
        <begin position="455"/>
        <end position="482"/>
    </location>
</feature>
<feature type="compositionally biased region" description="Polar residues" evidence="5">
    <location>
        <begin position="633"/>
        <end position="656"/>
    </location>
</feature>
<dbReference type="SMART" id="SM00739">
    <property type="entry name" value="KOW"/>
    <property type="match status" value="2"/>
</dbReference>
<evidence type="ECO:0000256" key="5">
    <source>
        <dbReference type="SAM" id="MobiDB-lite"/>
    </source>
</evidence>
<dbReference type="InterPro" id="IPR036735">
    <property type="entry name" value="NGN_dom_sf"/>
</dbReference>
<evidence type="ECO:0000313" key="7">
    <source>
        <dbReference type="EMBL" id="KJA21887.1"/>
    </source>
</evidence>
<evidence type="ECO:0000259" key="6">
    <source>
        <dbReference type="SMART" id="SM00739"/>
    </source>
</evidence>
<dbReference type="GO" id="GO:0006357">
    <property type="term" value="P:regulation of transcription by RNA polymerase II"/>
    <property type="evidence" value="ECO:0007669"/>
    <property type="project" value="InterPro"/>
</dbReference>
<dbReference type="InterPro" id="IPR039659">
    <property type="entry name" value="SPT5"/>
</dbReference>
<comment type="function">
    <text evidence="2">The SPT4-SPT5 complex mediates both activation and inhibition of transcription elongation, and plays a role in pre-mRNA processing. This complex seems to be important for the stability of the RNA polymerase II elongation machinery on the chromatin template but not for the inherent ability of this machinery to translocate down the gene.</text>
</comment>